<dbReference type="Proteomes" id="UP000887564">
    <property type="component" value="Unplaced"/>
</dbReference>
<sequence>LPSTLPFPILYPPLPPLFIAPSIPAFLPSSLKPSHLISKVSAETNTNNKRSSKMFLVESLLPSVTEKRTTPPPVSSPISDCAIFLA</sequence>
<protein>
    <submittedName>
        <fullName evidence="2">Ovule protein</fullName>
    </submittedName>
</protein>
<dbReference type="WBParaSite" id="PEQ_0001433301-mRNA-1">
    <property type="protein sequence ID" value="PEQ_0001433301-mRNA-1"/>
    <property type="gene ID" value="PEQ_0001433301"/>
</dbReference>
<evidence type="ECO:0000313" key="2">
    <source>
        <dbReference type="WBParaSite" id="PEQ_0001433301-mRNA-1"/>
    </source>
</evidence>
<name>A0A914S624_PAREQ</name>
<dbReference type="AlphaFoldDB" id="A0A914S624"/>
<accession>A0A914S624</accession>
<reference evidence="2" key="1">
    <citation type="submission" date="2022-11" db="UniProtKB">
        <authorList>
            <consortium name="WormBaseParasite"/>
        </authorList>
    </citation>
    <scope>IDENTIFICATION</scope>
</reference>
<evidence type="ECO:0000313" key="1">
    <source>
        <dbReference type="Proteomes" id="UP000887564"/>
    </source>
</evidence>
<keyword evidence="1" id="KW-1185">Reference proteome</keyword>
<proteinExistence type="predicted"/>
<organism evidence="1 2">
    <name type="scientific">Parascaris equorum</name>
    <name type="common">Equine roundworm</name>
    <dbReference type="NCBI Taxonomy" id="6256"/>
    <lineage>
        <taxon>Eukaryota</taxon>
        <taxon>Metazoa</taxon>
        <taxon>Ecdysozoa</taxon>
        <taxon>Nematoda</taxon>
        <taxon>Chromadorea</taxon>
        <taxon>Rhabditida</taxon>
        <taxon>Spirurina</taxon>
        <taxon>Ascaridomorpha</taxon>
        <taxon>Ascaridoidea</taxon>
        <taxon>Ascarididae</taxon>
        <taxon>Parascaris</taxon>
    </lineage>
</organism>